<dbReference type="STRING" id="1888892.BFL28_11690"/>
<sequence>MASASDLEDAVFFAFRQAYAQQRLDVAELLLQALELLARDEKDERLADAYRLIQKADRR</sequence>
<dbReference type="Proteomes" id="UP000094487">
    <property type="component" value="Unassembled WGS sequence"/>
</dbReference>
<dbReference type="AlphaFoldDB" id="A0A1E3LZK3"/>
<accession>A0A1E3LZK3</accession>
<evidence type="ECO:0000313" key="1">
    <source>
        <dbReference type="EMBL" id="ODP39201.1"/>
    </source>
</evidence>
<reference evidence="1 2" key="1">
    <citation type="submission" date="2016-08" db="EMBL/GenBank/DDBJ databases">
        <title>Draft genome of the agarase producing Sphingomonas sp. MCT13.</title>
        <authorList>
            <person name="D'Andrea M.M."/>
            <person name="Rossolini G.M."/>
            <person name="Thaller M.C."/>
        </authorList>
    </citation>
    <scope>NUCLEOTIDE SEQUENCE [LARGE SCALE GENOMIC DNA]</scope>
    <source>
        <strain evidence="1 2">MCT13</strain>
    </source>
</reference>
<proteinExistence type="predicted"/>
<keyword evidence="2" id="KW-1185">Reference proteome</keyword>
<gene>
    <name evidence="1" type="ORF">BFL28_11690</name>
</gene>
<name>A0A1E3LZK3_9SPHN</name>
<protein>
    <submittedName>
        <fullName evidence="1">Uncharacterized protein</fullName>
    </submittedName>
</protein>
<organism evidence="1 2">
    <name type="scientific">Sphingomonas turrisvirgatae</name>
    <dbReference type="NCBI Taxonomy" id="1888892"/>
    <lineage>
        <taxon>Bacteria</taxon>
        <taxon>Pseudomonadati</taxon>
        <taxon>Pseudomonadota</taxon>
        <taxon>Alphaproteobacteria</taxon>
        <taxon>Sphingomonadales</taxon>
        <taxon>Sphingomonadaceae</taxon>
        <taxon>Sphingomonas</taxon>
    </lineage>
</organism>
<evidence type="ECO:0000313" key="2">
    <source>
        <dbReference type="Proteomes" id="UP000094487"/>
    </source>
</evidence>
<dbReference type="EMBL" id="MDDS01000007">
    <property type="protein sequence ID" value="ODP39201.1"/>
    <property type="molecule type" value="Genomic_DNA"/>
</dbReference>
<comment type="caution">
    <text evidence="1">The sequence shown here is derived from an EMBL/GenBank/DDBJ whole genome shotgun (WGS) entry which is preliminary data.</text>
</comment>